<comment type="caution">
    <text evidence="2">The sequence shown here is derived from an EMBL/GenBank/DDBJ whole genome shotgun (WGS) entry which is preliminary data.</text>
</comment>
<dbReference type="Proteomes" id="UP000612282">
    <property type="component" value="Unassembled WGS sequence"/>
</dbReference>
<dbReference type="RefSeq" id="WP_203799186.1">
    <property type="nucleotide sequence ID" value="NZ_BAAAQE010000094.1"/>
</dbReference>
<organism evidence="2 3">
    <name type="scientific">Actinoplanes couchii</name>
    <dbReference type="NCBI Taxonomy" id="403638"/>
    <lineage>
        <taxon>Bacteria</taxon>
        <taxon>Bacillati</taxon>
        <taxon>Actinomycetota</taxon>
        <taxon>Actinomycetes</taxon>
        <taxon>Micromonosporales</taxon>
        <taxon>Micromonosporaceae</taxon>
        <taxon>Actinoplanes</taxon>
    </lineage>
</organism>
<name>A0ABQ3XEX7_9ACTN</name>
<reference evidence="2 3" key="1">
    <citation type="submission" date="2021-01" db="EMBL/GenBank/DDBJ databases">
        <title>Whole genome shotgun sequence of Actinoplanes couchii NBRC 106145.</title>
        <authorList>
            <person name="Komaki H."/>
            <person name="Tamura T."/>
        </authorList>
    </citation>
    <scope>NUCLEOTIDE SEQUENCE [LARGE SCALE GENOMIC DNA]</scope>
    <source>
        <strain evidence="2 3">NBRC 106145</strain>
    </source>
</reference>
<keyword evidence="1" id="KW-0732">Signal</keyword>
<feature type="chain" id="PRO_5047287411" description="Secreted protein" evidence="1">
    <location>
        <begin position="29"/>
        <end position="190"/>
    </location>
</feature>
<evidence type="ECO:0000313" key="3">
    <source>
        <dbReference type="Proteomes" id="UP000612282"/>
    </source>
</evidence>
<protein>
    <recommendedName>
        <fullName evidence="4">Secreted protein</fullName>
    </recommendedName>
</protein>
<keyword evidence="3" id="KW-1185">Reference proteome</keyword>
<proteinExistence type="predicted"/>
<evidence type="ECO:0000313" key="2">
    <source>
        <dbReference type="EMBL" id="GID57031.1"/>
    </source>
</evidence>
<dbReference type="EMBL" id="BOMG01000064">
    <property type="protein sequence ID" value="GID57031.1"/>
    <property type="molecule type" value="Genomic_DNA"/>
</dbReference>
<evidence type="ECO:0008006" key="4">
    <source>
        <dbReference type="Google" id="ProtNLM"/>
    </source>
</evidence>
<sequence length="190" mass="20713">MRRLFRRTAAIAAAVILAVTATATPALADPTYATGFGKFNSATDCGKSVYLAKYQVKYWACSYNGAGVVRTGIAVQNYGDFQVYVEANYTRFRNYMSSQASSVQSFGPQGIYVPAHSTWTVWELHYWQGAESICSDNSGCYVQGTKGYIDAWAGGTSEHGASAYSPLQSIQDWCLDGPQITNWPDTGKCD</sequence>
<gene>
    <name evidence="2" type="ORF">Aco03nite_054350</name>
</gene>
<evidence type="ECO:0000256" key="1">
    <source>
        <dbReference type="SAM" id="SignalP"/>
    </source>
</evidence>
<feature type="signal peptide" evidence="1">
    <location>
        <begin position="1"/>
        <end position="28"/>
    </location>
</feature>
<accession>A0ABQ3XEX7</accession>